<name>A0ABU3KJK1_9BURK</name>
<dbReference type="EMBL" id="JAVBIK010000001">
    <property type="protein sequence ID" value="MDT7517961.1"/>
    <property type="molecule type" value="Genomic_DNA"/>
</dbReference>
<dbReference type="RefSeq" id="WP_313873747.1">
    <property type="nucleotide sequence ID" value="NZ_JAVBIK010000001.1"/>
</dbReference>
<dbReference type="Pfam" id="PF14022">
    <property type="entry name" value="DUF4238"/>
    <property type="match status" value="1"/>
</dbReference>
<reference evidence="1 2" key="1">
    <citation type="submission" date="2023-08" db="EMBL/GenBank/DDBJ databases">
        <title>Rhodoferax potami sp. nov. and Rhodoferax mekongensis sp. nov., isolated from the Mekong River in Thailand.</title>
        <authorList>
            <person name="Kitikhun S."/>
            <person name="Charoenyingcharoen P."/>
            <person name="Siriarchawattana P."/>
            <person name="Likhitrattanapisal S."/>
            <person name="Nilsakha T."/>
            <person name="Chanpet A."/>
            <person name="Rattanawaree P."/>
            <person name="Ingsriswang S."/>
        </authorList>
    </citation>
    <scope>NUCLEOTIDE SEQUENCE [LARGE SCALE GENOMIC DNA]</scope>
    <source>
        <strain evidence="1 2">TBRC 17660</strain>
    </source>
</reference>
<evidence type="ECO:0000313" key="2">
    <source>
        <dbReference type="Proteomes" id="UP001321700"/>
    </source>
</evidence>
<evidence type="ECO:0000313" key="1">
    <source>
        <dbReference type="EMBL" id="MDT7517961.1"/>
    </source>
</evidence>
<comment type="caution">
    <text evidence="1">The sequence shown here is derived from an EMBL/GenBank/DDBJ whole genome shotgun (WGS) entry which is preliminary data.</text>
</comment>
<keyword evidence="2" id="KW-1185">Reference proteome</keyword>
<gene>
    <name evidence="1" type="ORF">RAE19_04280</name>
</gene>
<proteinExistence type="predicted"/>
<protein>
    <submittedName>
        <fullName evidence="1">DUF4238 domain-containing protein</fullName>
    </submittedName>
</protein>
<organism evidence="1 2">
    <name type="scientific">Rhodoferax potami</name>
    <dbReference type="NCBI Taxonomy" id="3068338"/>
    <lineage>
        <taxon>Bacteria</taxon>
        <taxon>Pseudomonadati</taxon>
        <taxon>Pseudomonadota</taxon>
        <taxon>Betaproteobacteria</taxon>
        <taxon>Burkholderiales</taxon>
        <taxon>Comamonadaceae</taxon>
        <taxon>Rhodoferax</taxon>
    </lineage>
</organism>
<dbReference type="Proteomes" id="UP001321700">
    <property type="component" value="Unassembled WGS sequence"/>
</dbReference>
<sequence length="286" mass="31629">MPSHQNHHYVPAFLLREWQQADNKLTQFTWENNRFITSRRQAKSVAKEKHLYSTNRSTGNPDVGIEVDVMGPKVDDPAALVHQKLLAGGVGRLSNAEQETWAKFLLSLLFRGPKAIADLRYRGRLKLLEVIGDATEAGVSPYGRPDISLIEWAQLEDPDSFEDLGVQTLEPLINSEVLNPKLLAATWETLNRGRAAYDFLISDNPLILVGEGLGGKFLMTLPLSPEQAFVAYSAPEIGRTLDERTTTSFVKAANLDTVLKAKSCVYATSATQAPFVERYLGKSTTG</sequence>
<dbReference type="InterPro" id="IPR025332">
    <property type="entry name" value="DUF4238"/>
</dbReference>
<accession>A0ABU3KJK1</accession>